<dbReference type="Pfam" id="PF13814">
    <property type="entry name" value="Replic_Relax"/>
    <property type="match status" value="1"/>
</dbReference>
<dbReference type="STRING" id="1471761.B0W44_07625"/>
<evidence type="ECO:0000313" key="2">
    <source>
        <dbReference type="Proteomes" id="UP000188603"/>
    </source>
</evidence>
<protein>
    <submittedName>
        <fullName evidence="1">Uncharacterized protein</fullName>
    </submittedName>
</protein>
<name>A0A1U9K6N9_9BACL</name>
<sequence>MIEEWEFDDLQTGIVNFTDRDLNILKDLYEYRTLTTQQVLKWYFDKKRYGYQRMYLLRKDGLINSRPLVVEHGRKQTSCYFITDKGIRVLLREGVIERPVRQAKNIQIKGPHLRYVVETNDIYLQLRDYGWTVLGGREVKNEFKLNRADLIQGMLISGDGEKFGIYIVSDNPAEHTASKIVTEIGNSRLPSHIVFCRGKSGYEMVRDRARKMNVFVGGSLNVLPFANGVKILRSLRTKASLVRLYTMFGEVRQVEGGRLPYQYVIRHKGEDKYVAQLLTGDLMTHFSLTKYNRDIYIRDGKKVLVFAWSAQRGEIEQAYRAYPHIEFEWLEMGVLDTLPD</sequence>
<keyword evidence="2" id="KW-1185">Reference proteome</keyword>
<dbReference type="EMBL" id="CP019699">
    <property type="protein sequence ID" value="AQS55676.1"/>
    <property type="molecule type" value="Genomic_DNA"/>
</dbReference>
<evidence type="ECO:0000313" key="1">
    <source>
        <dbReference type="EMBL" id="AQS55676.1"/>
    </source>
</evidence>
<organism evidence="1 2">
    <name type="scientific">Novibacillus thermophilus</name>
    <dbReference type="NCBI Taxonomy" id="1471761"/>
    <lineage>
        <taxon>Bacteria</taxon>
        <taxon>Bacillati</taxon>
        <taxon>Bacillota</taxon>
        <taxon>Bacilli</taxon>
        <taxon>Bacillales</taxon>
        <taxon>Thermoactinomycetaceae</taxon>
        <taxon>Novibacillus</taxon>
    </lineage>
</organism>
<dbReference type="KEGG" id="ntr:B0W44_07625"/>
<dbReference type="InterPro" id="IPR025855">
    <property type="entry name" value="Replic_Relax"/>
</dbReference>
<proteinExistence type="predicted"/>
<accession>A0A1U9K6N9</accession>
<gene>
    <name evidence="1" type="ORF">B0W44_07625</name>
</gene>
<dbReference type="OrthoDB" id="2884789at2"/>
<reference evidence="1 2" key="1">
    <citation type="journal article" date="2015" name="Int. J. Syst. Evol. Microbiol.">
        <title>Novibacillus thermophilus gen. nov., sp. nov., a Gram-staining-negative and moderately thermophilic member of the family Thermoactinomycetaceae.</title>
        <authorList>
            <person name="Yang G."/>
            <person name="Chen J."/>
            <person name="Zhou S."/>
        </authorList>
    </citation>
    <scope>NUCLEOTIDE SEQUENCE [LARGE SCALE GENOMIC DNA]</scope>
    <source>
        <strain evidence="1 2">SG-1</strain>
    </source>
</reference>
<dbReference type="AlphaFoldDB" id="A0A1U9K6N9"/>
<dbReference type="RefSeq" id="WP_077719544.1">
    <property type="nucleotide sequence ID" value="NZ_CP019699.1"/>
</dbReference>
<dbReference type="Proteomes" id="UP000188603">
    <property type="component" value="Chromosome"/>
</dbReference>